<dbReference type="Pfam" id="PF21835">
    <property type="entry name" value="YIEGIA_cap"/>
    <property type="match status" value="1"/>
</dbReference>
<gene>
    <name evidence="1" type="ORF">SAMN00808754_2268</name>
</gene>
<proteinExistence type="predicted"/>
<sequence>MAIELKGQILAVVATRQASDKVGGGGSPIFLAEDEEEQQKLGLILSRTLDAVAHDLENGLLIIVRH</sequence>
<keyword evidence="2" id="KW-1185">Reference proteome</keyword>
<dbReference type="AlphaFoldDB" id="A0A1W1VYI2"/>
<reference evidence="1 2" key="1">
    <citation type="submission" date="2017-04" db="EMBL/GenBank/DDBJ databases">
        <authorList>
            <person name="Afonso C.L."/>
            <person name="Miller P.J."/>
            <person name="Scott M.A."/>
            <person name="Spackman E."/>
            <person name="Goraichik I."/>
            <person name="Dimitrov K.M."/>
            <person name="Suarez D.L."/>
            <person name="Swayne D.E."/>
        </authorList>
    </citation>
    <scope>NUCLEOTIDE SEQUENCE [LARGE SCALE GENOMIC DNA]</scope>
    <source>
        <strain evidence="1 2">ToBE</strain>
    </source>
</reference>
<dbReference type="EMBL" id="LT838272">
    <property type="protein sequence ID" value="SMB98313.1"/>
    <property type="molecule type" value="Genomic_DNA"/>
</dbReference>
<evidence type="ECO:0000313" key="1">
    <source>
        <dbReference type="EMBL" id="SMB98313.1"/>
    </source>
</evidence>
<accession>A0A1W1VYI2</accession>
<evidence type="ECO:0000313" key="2">
    <source>
        <dbReference type="Proteomes" id="UP000192569"/>
    </source>
</evidence>
<organism evidence="1 2">
    <name type="scientific">Thermanaeromonas toyohensis ToBE</name>
    <dbReference type="NCBI Taxonomy" id="698762"/>
    <lineage>
        <taxon>Bacteria</taxon>
        <taxon>Bacillati</taxon>
        <taxon>Bacillota</taxon>
        <taxon>Clostridia</taxon>
        <taxon>Neomoorellales</taxon>
        <taxon>Neomoorellaceae</taxon>
        <taxon>Thermanaeromonas</taxon>
    </lineage>
</organism>
<protein>
    <submittedName>
        <fullName evidence="1">Uncharacterized protein</fullName>
    </submittedName>
</protein>
<dbReference type="OrthoDB" id="1955035at2"/>
<dbReference type="InterPro" id="IPR054055">
    <property type="entry name" value="YpzH"/>
</dbReference>
<dbReference type="Proteomes" id="UP000192569">
    <property type="component" value="Chromosome I"/>
</dbReference>
<dbReference type="STRING" id="698762.SAMN00808754_2268"/>
<name>A0A1W1VYI2_9FIRM</name>